<evidence type="ECO:0000259" key="2">
    <source>
        <dbReference type="Pfam" id="PF03972"/>
    </source>
</evidence>
<dbReference type="InterPro" id="IPR036148">
    <property type="entry name" value="MmgE/PrpD_sf"/>
</dbReference>
<dbReference type="Pfam" id="PF19305">
    <property type="entry name" value="MmgE_PrpD_C"/>
    <property type="match status" value="1"/>
</dbReference>
<evidence type="ECO:0000259" key="3">
    <source>
        <dbReference type="Pfam" id="PF19305"/>
    </source>
</evidence>
<dbReference type="PANTHER" id="PTHR16943">
    <property type="entry name" value="2-METHYLCITRATE DEHYDRATASE-RELATED"/>
    <property type="match status" value="1"/>
</dbReference>
<dbReference type="Pfam" id="PF03972">
    <property type="entry name" value="MmgE_PrpD_N"/>
    <property type="match status" value="1"/>
</dbReference>
<dbReference type="Proteomes" id="UP001595776">
    <property type="component" value="Unassembled WGS sequence"/>
</dbReference>
<proteinExistence type="inferred from homology"/>
<dbReference type="InterPro" id="IPR005656">
    <property type="entry name" value="MmgE_PrpD"/>
</dbReference>
<dbReference type="InterPro" id="IPR045337">
    <property type="entry name" value="MmgE_PrpD_C"/>
</dbReference>
<evidence type="ECO:0000256" key="1">
    <source>
        <dbReference type="ARBA" id="ARBA00006174"/>
    </source>
</evidence>
<gene>
    <name evidence="4" type="ORF">ACFO5Q_17130</name>
</gene>
<dbReference type="EMBL" id="JBHSCR010000033">
    <property type="protein sequence ID" value="MFC4349576.1"/>
    <property type="molecule type" value="Genomic_DNA"/>
</dbReference>
<dbReference type="Gene3D" id="3.30.1330.120">
    <property type="entry name" value="2-methylcitrate dehydratase PrpD"/>
    <property type="match status" value="1"/>
</dbReference>
<dbReference type="SUPFAM" id="SSF103378">
    <property type="entry name" value="2-methylcitrate dehydratase PrpD"/>
    <property type="match status" value="1"/>
</dbReference>
<dbReference type="Gene3D" id="1.10.4100.10">
    <property type="entry name" value="2-methylcitrate dehydratase PrpD"/>
    <property type="match status" value="1"/>
</dbReference>
<keyword evidence="5" id="KW-1185">Reference proteome</keyword>
<dbReference type="InterPro" id="IPR045336">
    <property type="entry name" value="MmgE_PrpD_N"/>
</dbReference>
<feature type="domain" description="MmgE/PrpD N-terminal" evidence="2">
    <location>
        <begin position="22"/>
        <end position="264"/>
    </location>
</feature>
<organism evidence="4 5">
    <name type="scientific">Kordiimonas lipolytica</name>
    <dbReference type="NCBI Taxonomy" id="1662421"/>
    <lineage>
        <taxon>Bacteria</taxon>
        <taxon>Pseudomonadati</taxon>
        <taxon>Pseudomonadota</taxon>
        <taxon>Alphaproteobacteria</taxon>
        <taxon>Kordiimonadales</taxon>
        <taxon>Kordiimonadaceae</taxon>
        <taxon>Kordiimonas</taxon>
    </lineage>
</organism>
<comment type="caution">
    <text evidence="4">The sequence shown here is derived from an EMBL/GenBank/DDBJ whole genome shotgun (WGS) entry which is preliminary data.</text>
</comment>
<dbReference type="RefSeq" id="WP_068147167.1">
    <property type="nucleotide sequence ID" value="NZ_JBHSCR010000033.1"/>
</dbReference>
<evidence type="ECO:0000313" key="4">
    <source>
        <dbReference type="EMBL" id="MFC4349576.1"/>
    </source>
</evidence>
<dbReference type="InterPro" id="IPR042183">
    <property type="entry name" value="MmgE/PrpD_sf_1"/>
</dbReference>
<accession>A0ABV8UG01</accession>
<dbReference type="InterPro" id="IPR042188">
    <property type="entry name" value="MmgE/PrpD_sf_2"/>
</dbReference>
<sequence>MTPALHTVRTWAAHEQHPRHDELAWKLAGVAFAPQPDDAVADMVINRLIDNAGVAVAALNRTPVAAARAQALAFPRAGGATLFGVSPMVRVDASWAAWANSVAVRELDFHDTYLAADYSHPADNIPTLLAVAQQCGASGRSLLRAIAVAYEVQIALTRGICLHAHKIDHVAHLGASVAVGIGALLGLGREVIYQAVQHAVHVSCSTRQSRKGQISSWKAYAPAHAAKLAVEAVDRAMRGQTSPSPIYEGEDSIIARLLGGAGHEYTVQLPKEGAPARSILESYTKAYSAEYQSQALIDLALRMRARIVDLEEVASIAIHTSHHTHHVIGTGAGDPQKMDPLASRETLDHSIMYIFAVALEDGCWHHERSYLPARAARPETGRLWQKISTVEDAGWTARYHAADPRERAFGGRVEILMKNGSLIEDELAVADAHPAGAAPYGRPEYIGKFRSLTGGILTVGAQDLFLASAARLNDLTAGELDALVPELSSHDLLQITNEAIF</sequence>
<name>A0ABV8UG01_9PROT</name>
<dbReference type="PANTHER" id="PTHR16943:SF8">
    <property type="entry name" value="2-METHYLCITRATE DEHYDRATASE"/>
    <property type="match status" value="1"/>
</dbReference>
<evidence type="ECO:0000313" key="5">
    <source>
        <dbReference type="Proteomes" id="UP001595776"/>
    </source>
</evidence>
<comment type="similarity">
    <text evidence="1">Belongs to the PrpD family.</text>
</comment>
<reference evidence="5" key="1">
    <citation type="journal article" date="2019" name="Int. J. Syst. Evol. Microbiol.">
        <title>The Global Catalogue of Microorganisms (GCM) 10K type strain sequencing project: providing services to taxonomists for standard genome sequencing and annotation.</title>
        <authorList>
            <consortium name="The Broad Institute Genomics Platform"/>
            <consortium name="The Broad Institute Genome Sequencing Center for Infectious Disease"/>
            <person name="Wu L."/>
            <person name="Ma J."/>
        </authorList>
    </citation>
    <scope>NUCLEOTIDE SEQUENCE [LARGE SCALE GENOMIC DNA]</scope>
    <source>
        <strain evidence="5">CGMCC 1.15304</strain>
    </source>
</reference>
<feature type="domain" description="MmgE/PrpD C-terminal" evidence="3">
    <location>
        <begin position="287"/>
        <end position="468"/>
    </location>
</feature>
<protein>
    <submittedName>
        <fullName evidence="4">MmgE/PrpD family protein</fullName>
    </submittedName>
</protein>